<dbReference type="Proteomes" id="UP001501243">
    <property type="component" value="Unassembled WGS sequence"/>
</dbReference>
<evidence type="ECO:0000313" key="3">
    <source>
        <dbReference type="EMBL" id="GAA4503686.1"/>
    </source>
</evidence>
<accession>A0ABP8QL39</accession>
<evidence type="ECO:0000259" key="2">
    <source>
        <dbReference type="Pfam" id="PF13568"/>
    </source>
</evidence>
<feature type="domain" description="Outer membrane protein beta-barrel" evidence="2">
    <location>
        <begin position="20"/>
        <end position="180"/>
    </location>
</feature>
<keyword evidence="4" id="KW-1185">Reference proteome</keyword>
<dbReference type="Pfam" id="PF13568">
    <property type="entry name" value="OMP_b-brl_2"/>
    <property type="match status" value="1"/>
</dbReference>
<reference evidence="4" key="1">
    <citation type="journal article" date="2019" name="Int. J. Syst. Evol. Microbiol.">
        <title>The Global Catalogue of Microorganisms (GCM) 10K type strain sequencing project: providing services to taxonomists for standard genome sequencing and annotation.</title>
        <authorList>
            <consortium name="The Broad Institute Genomics Platform"/>
            <consortium name="The Broad Institute Genome Sequencing Center for Infectious Disease"/>
            <person name="Wu L."/>
            <person name="Ma J."/>
        </authorList>
    </citation>
    <scope>NUCLEOTIDE SEQUENCE [LARGE SCALE GENOMIC DNA]</scope>
    <source>
        <strain evidence="4">JCM 17841</strain>
    </source>
</reference>
<organism evidence="3 4">
    <name type="scientific">Hymenobacter ginsengisoli</name>
    <dbReference type="NCBI Taxonomy" id="1051626"/>
    <lineage>
        <taxon>Bacteria</taxon>
        <taxon>Pseudomonadati</taxon>
        <taxon>Bacteroidota</taxon>
        <taxon>Cytophagia</taxon>
        <taxon>Cytophagales</taxon>
        <taxon>Hymenobacteraceae</taxon>
        <taxon>Hymenobacter</taxon>
    </lineage>
</organism>
<feature type="signal peptide" evidence="1">
    <location>
        <begin position="1"/>
        <end position="21"/>
    </location>
</feature>
<feature type="chain" id="PRO_5047122757" description="Outer membrane protein beta-barrel domain-containing protein" evidence="1">
    <location>
        <begin position="22"/>
        <end position="210"/>
    </location>
</feature>
<evidence type="ECO:0000256" key="1">
    <source>
        <dbReference type="SAM" id="SignalP"/>
    </source>
</evidence>
<protein>
    <recommendedName>
        <fullName evidence="2">Outer membrane protein beta-barrel domain-containing protein</fullName>
    </recommendedName>
</protein>
<dbReference type="EMBL" id="BAABGQ010000006">
    <property type="protein sequence ID" value="GAA4503686.1"/>
    <property type="molecule type" value="Genomic_DNA"/>
</dbReference>
<comment type="caution">
    <text evidence="3">The sequence shown here is derived from an EMBL/GenBank/DDBJ whole genome shotgun (WGS) entry which is preliminary data.</text>
</comment>
<gene>
    <name evidence="3" type="ORF">GCM10023172_28960</name>
</gene>
<dbReference type="InterPro" id="IPR025665">
    <property type="entry name" value="Beta-barrel_OMP_2"/>
</dbReference>
<keyword evidence="1" id="KW-0732">Signal</keyword>
<proteinExistence type="predicted"/>
<name>A0ABP8QL39_9BACT</name>
<sequence length="210" mass="22768">MHMKNFMLAALLLLLASQAHAQFGIKGGINEAVLSGRVGEDATYKTYFHAGIFYQAKLIGPLSIQPEVLYSLQGSQLKGLTTATNYTTQLNYISVPLLLKATFGPLYVEGGPQFSYLVAANEDGTIQVRNASGQPLFVSASQTSTDNYKRSDFALCAGLGLKLGPVVRVGGRFVAGLNDINNTQYLVGVNDPQLHNRVFQFYAAFQLPKL</sequence>
<evidence type="ECO:0000313" key="4">
    <source>
        <dbReference type="Proteomes" id="UP001501243"/>
    </source>
</evidence>